<dbReference type="RefSeq" id="WP_168142820.1">
    <property type="nucleotide sequence ID" value="NZ_CP038799.1"/>
</dbReference>
<evidence type="ECO:0000313" key="1">
    <source>
        <dbReference type="EMBL" id="QIV82302.1"/>
    </source>
</evidence>
<dbReference type="InterPro" id="IPR045522">
    <property type="entry name" value="DUF6474"/>
</dbReference>
<protein>
    <submittedName>
        <fullName evidence="1">Uncharacterized protein</fullName>
    </submittedName>
</protein>
<organism evidence="1 2">
    <name type="scientific">Mycolicibacterium frederiksbergense</name>
    <dbReference type="NCBI Taxonomy" id="117567"/>
    <lineage>
        <taxon>Bacteria</taxon>
        <taxon>Bacillati</taxon>
        <taxon>Actinomycetota</taxon>
        <taxon>Actinomycetes</taxon>
        <taxon>Mycobacteriales</taxon>
        <taxon>Mycobacteriaceae</taxon>
        <taxon>Mycolicibacterium</taxon>
    </lineage>
</organism>
<dbReference type="EMBL" id="CP038799">
    <property type="protein sequence ID" value="QIV82302.1"/>
    <property type="molecule type" value="Genomic_DNA"/>
</dbReference>
<reference evidence="1 2" key="1">
    <citation type="submission" date="2019-04" db="EMBL/GenBank/DDBJ databases">
        <title>Draft, Whole-Genome Sequence of the Anthracene-degrading Mycobacterium frederiksbergense LB501T, Isolated from a Polycyclic Aromatic Hydrocarbon (PAH)-Contaminated Soil.</title>
        <authorList>
            <person name="Augelletti F."/>
        </authorList>
    </citation>
    <scope>NUCLEOTIDE SEQUENCE [LARGE SCALE GENOMIC DNA]</scope>
    <source>
        <strain evidence="1 2">LB 501T</strain>
    </source>
</reference>
<dbReference type="KEGG" id="mfre:EXE63_16485"/>
<name>A0A6H0S3X9_9MYCO</name>
<gene>
    <name evidence="1" type="ORF">EXE63_16485</name>
</gene>
<dbReference type="AlphaFoldDB" id="A0A6H0S3X9"/>
<evidence type="ECO:0000313" key="2">
    <source>
        <dbReference type="Proteomes" id="UP000501849"/>
    </source>
</evidence>
<keyword evidence="2" id="KW-1185">Reference proteome</keyword>
<proteinExistence type="predicted"/>
<dbReference type="Pfam" id="PF20079">
    <property type="entry name" value="DUF6474"/>
    <property type="match status" value="1"/>
</dbReference>
<sequence>MGLFTQRKSRSARRAEARAIGRATKRALTKGAKLEAKLAARNDARRIKADRKAQTQAIKAQLKAQRDSDRAALKVAETQLKAVREGKLLSPMKIRRTLTVSRLLAPVLVPLAYRGAIAIRGLLDQRRADQLGVPLAQIGQFSGHGAILSARINGAEQATRRVAEKNPKDVETKQFVAAINDRLTDLSAAVTAAENMPTARRKAAHAAIGQQLDGIDADVMARLGLV</sequence>
<accession>A0A6H0S3X9</accession>
<dbReference type="Proteomes" id="UP000501849">
    <property type="component" value="Chromosome"/>
</dbReference>